<evidence type="ECO:0000313" key="3">
    <source>
        <dbReference type="EMBL" id="MEJ8568316.1"/>
    </source>
</evidence>
<dbReference type="InterPro" id="IPR008620">
    <property type="entry name" value="FixH"/>
</dbReference>
<dbReference type="RefSeq" id="WP_354695635.1">
    <property type="nucleotide sequence ID" value="NZ_JAZHOG010000007.1"/>
</dbReference>
<comment type="caution">
    <text evidence="3">The sequence shown here is derived from an EMBL/GenBank/DDBJ whole genome shotgun (WGS) entry which is preliminary data.</text>
</comment>
<name>A0AAW9RLA5_9GAMM</name>
<feature type="region of interest" description="Disordered" evidence="1">
    <location>
        <begin position="60"/>
        <end position="86"/>
    </location>
</feature>
<proteinExistence type="predicted"/>
<evidence type="ECO:0000256" key="2">
    <source>
        <dbReference type="SAM" id="Phobius"/>
    </source>
</evidence>
<keyword evidence="4" id="KW-1185">Reference proteome</keyword>
<dbReference type="Proteomes" id="UP001359886">
    <property type="component" value="Unassembled WGS sequence"/>
</dbReference>
<keyword evidence="2" id="KW-0472">Membrane</keyword>
<organism evidence="3 4">
    <name type="scientific">Elongatibacter sediminis</name>
    <dbReference type="NCBI Taxonomy" id="3119006"/>
    <lineage>
        <taxon>Bacteria</taxon>
        <taxon>Pseudomonadati</taxon>
        <taxon>Pseudomonadota</taxon>
        <taxon>Gammaproteobacteria</taxon>
        <taxon>Chromatiales</taxon>
        <taxon>Wenzhouxiangellaceae</taxon>
        <taxon>Elongatibacter</taxon>
    </lineage>
</organism>
<protein>
    <submittedName>
        <fullName evidence="3">FixH family protein</fullName>
    </submittedName>
</protein>
<accession>A0AAW9RLA5</accession>
<keyword evidence="2" id="KW-1133">Transmembrane helix</keyword>
<sequence length="86" mass="9108">MSSPSGAPRPWYREPWPWVLIAIPAITVVACGVTLWLALSRPETVVLDLNRYEEVKAALKAQPAASGVPADRPGSGPGADDGDGER</sequence>
<evidence type="ECO:0000313" key="4">
    <source>
        <dbReference type="Proteomes" id="UP001359886"/>
    </source>
</evidence>
<dbReference type="EMBL" id="JAZHOG010000007">
    <property type="protein sequence ID" value="MEJ8568316.1"/>
    <property type="molecule type" value="Genomic_DNA"/>
</dbReference>
<feature type="transmembrane region" description="Helical" evidence="2">
    <location>
        <begin position="16"/>
        <end position="39"/>
    </location>
</feature>
<reference evidence="3 4" key="1">
    <citation type="submission" date="2024-02" db="EMBL/GenBank/DDBJ databases">
        <title>A novel Wenzhouxiangellaceae bacterium, isolated from coastal sediments.</title>
        <authorList>
            <person name="Du Z.-J."/>
            <person name="Ye Y.-Q."/>
            <person name="Zhang X.-Y."/>
        </authorList>
    </citation>
    <scope>NUCLEOTIDE SEQUENCE [LARGE SCALE GENOMIC DNA]</scope>
    <source>
        <strain evidence="3 4">CH-27</strain>
    </source>
</reference>
<evidence type="ECO:0000256" key="1">
    <source>
        <dbReference type="SAM" id="MobiDB-lite"/>
    </source>
</evidence>
<keyword evidence="2" id="KW-0812">Transmembrane</keyword>
<gene>
    <name evidence="3" type="ORF">V3330_11825</name>
</gene>
<dbReference type="AlphaFoldDB" id="A0AAW9RLA5"/>
<dbReference type="Pfam" id="PF05751">
    <property type="entry name" value="FixH"/>
    <property type="match status" value="1"/>
</dbReference>